<dbReference type="EMBL" id="CATNWA010000384">
    <property type="protein sequence ID" value="CAI9536747.1"/>
    <property type="molecule type" value="Genomic_DNA"/>
</dbReference>
<gene>
    <name evidence="3" type="ORF">SPARVUS_LOCUS1078325</name>
</gene>
<dbReference type="Proteomes" id="UP001162483">
    <property type="component" value="Unassembled WGS sequence"/>
</dbReference>
<keyword evidence="2" id="KW-0472">Membrane</keyword>
<comment type="caution">
    <text evidence="3">The sequence shown here is derived from an EMBL/GenBank/DDBJ whole genome shotgun (WGS) entry which is preliminary data.</text>
</comment>
<protein>
    <submittedName>
        <fullName evidence="3">Uncharacterized protein</fullName>
    </submittedName>
</protein>
<feature type="region of interest" description="Disordered" evidence="1">
    <location>
        <begin position="1"/>
        <end position="20"/>
    </location>
</feature>
<name>A0ABN9AL40_9NEOB</name>
<keyword evidence="2" id="KW-0812">Transmembrane</keyword>
<evidence type="ECO:0000313" key="3">
    <source>
        <dbReference type="EMBL" id="CAI9536747.1"/>
    </source>
</evidence>
<organism evidence="3 4">
    <name type="scientific">Staurois parvus</name>
    <dbReference type="NCBI Taxonomy" id="386267"/>
    <lineage>
        <taxon>Eukaryota</taxon>
        <taxon>Metazoa</taxon>
        <taxon>Chordata</taxon>
        <taxon>Craniata</taxon>
        <taxon>Vertebrata</taxon>
        <taxon>Euteleostomi</taxon>
        <taxon>Amphibia</taxon>
        <taxon>Batrachia</taxon>
        <taxon>Anura</taxon>
        <taxon>Neobatrachia</taxon>
        <taxon>Ranoidea</taxon>
        <taxon>Ranidae</taxon>
        <taxon>Staurois</taxon>
    </lineage>
</organism>
<reference evidence="3" key="1">
    <citation type="submission" date="2023-05" db="EMBL/GenBank/DDBJ databases">
        <authorList>
            <person name="Stuckert A."/>
        </authorList>
    </citation>
    <scope>NUCLEOTIDE SEQUENCE</scope>
</reference>
<proteinExistence type="predicted"/>
<sequence>MCALQHPRPSPAGIHLSGSSPASVWAYGAITGGRFENFKNKTLVFQSISHTFCPYCFVLCPACIITVLSACKLRKVHGVQKVSL</sequence>
<evidence type="ECO:0000256" key="2">
    <source>
        <dbReference type="SAM" id="Phobius"/>
    </source>
</evidence>
<evidence type="ECO:0000313" key="4">
    <source>
        <dbReference type="Proteomes" id="UP001162483"/>
    </source>
</evidence>
<keyword evidence="4" id="KW-1185">Reference proteome</keyword>
<accession>A0ABN9AL40</accession>
<feature type="transmembrane region" description="Helical" evidence="2">
    <location>
        <begin position="48"/>
        <end position="71"/>
    </location>
</feature>
<evidence type="ECO:0000256" key="1">
    <source>
        <dbReference type="SAM" id="MobiDB-lite"/>
    </source>
</evidence>
<keyword evidence="2" id="KW-1133">Transmembrane helix</keyword>